<dbReference type="PANTHER" id="PTHR48182">
    <property type="entry name" value="PROTEIN SERAC1"/>
    <property type="match status" value="1"/>
</dbReference>
<keyword evidence="6" id="KW-0472">Membrane</keyword>
<evidence type="ECO:0000256" key="4">
    <source>
        <dbReference type="ARBA" id="ARBA00022824"/>
    </source>
</evidence>
<organism evidence="8 9">
    <name type="scientific">Trichoderma citrinoviride</name>
    <dbReference type="NCBI Taxonomy" id="58853"/>
    <lineage>
        <taxon>Eukaryota</taxon>
        <taxon>Fungi</taxon>
        <taxon>Dikarya</taxon>
        <taxon>Ascomycota</taxon>
        <taxon>Pezizomycotina</taxon>
        <taxon>Sordariomycetes</taxon>
        <taxon>Hypocreomycetidae</taxon>
        <taxon>Hypocreales</taxon>
        <taxon>Hypocreaceae</taxon>
        <taxon>Trichoderma</taxon>
    </lineage>
</organism>
<comment type="subcellular location">
    <subcellularLocation>
        <location evidence="2">Endoplasmic reticulum</location>
    </subcellularLocation>
    <subcellularLocation>
        <location evidence="3">Membrane</location>
    </subcellularLocation>
    <subcellularLocation>
        <location evidence="1">Mitochondrion</location>
    </subcellularLocation>
</comment>
<dbReference type="AlphaFoldDB" id="A0A2T4BK73"/>
<evidence type="ECO:0008006" key="10">
    <source>
        <dbReference type="Google" id="ProtNLM"/>
    </source>
</evidence>
<feature type="compositionally biased region" description="Low complexity" evidence="7">
    <location>
        <begin position="1"/>
        <end position="27"/>
    </location>
</feature>
<evidence type="ECO:0000256" key="7">
    <source>
        <dbReference type="SAM" id="MobiDB-lite"/>
    </source>
</evidence>
<protein>
    <recommendedName>
        <fullName evidence="10">DUF676 domain-containing protein</fullName>
    </recommendedName>
</protein>
<gene>
    <name evidence="8" type="ORF">BBK36DRAFT_1110320</name>
</gene>
<accession>A0A2T4BK73</accession>
<evidence type="ECO:0000313" key="8">
    <source>
        <dbReference type="EMBL" id="PTB69717.1"/>
    </source>
</evidence>
<evidence type="ECO:0000256" key="6">
    <source>
        <dbReference type="ARBA" id="ARBA00023136"/>
    </source>
</evidence>
<evidence type="ECO:0000256" key="2">
    <source>
        <dbReference type="ARBA" id="ARBA00004240"/>
    </source>
</evidence>
<dbReference type="GO" id="GO:0005783">
    <property type="term" value="C:endoplasmic reticulum"/>
    <property type="evidence" value="ECO:0007669"/>
    <property type="project" value="UniProtKB-SubCell"/>
</dbReference>
<dbReference type="Proteomes" id="UP000241546">
    <property type="component" value="Unassembled WGS sequence"/>
</dbReference>
<evidence type="ECO:0000256" key="3">
    <source>
        <dbReference type="ARBA" id="ARBA00004370"/>
    </source>
</evidence>
<keyword evidence="4" id="KW-0256">Endoplasmic reticulum</keyword>
<dbReference type="GO" id="GO:0016020">
    <property type="term" value="C:membrane"/>
    <property type="evidence" value="ECO:0007669"/>
    <property type="project" value="UniProtKB-SubCell"/>
</dbReference>
<dbReference type="EMBL" id="KZ680208">
    <property type="protein sequence ID" value="PTB69717.1"/>
    <property type="molecule type" value="Genomic_DNA"/>
</dbReference>
<dbReference type="OrthoDB" id="341259at2759"/>
<dbReference type="RefSeq" id="XP_024753037.1">
    <property type="nucleotide sequence ID" value="XM_024889572.1"/>
</dbReference>
<evidence type="ECO:0000313" key="9">
    <source>
        <dbReference type="Proteomes" id="UP000241546"/>
    </source>
</evidence>
<evidence type="ECO:0000256" key="5">
    <source>
        <dbReference type="ARBA" id="ARBA00023128"/>
    </source>
</evidence>
<name>A0A2T4BK73_9HYPO</name>
<evidence type="ECO:0000256" key="1">
    <source>
        <dbReference type="ARBA" id="ARBA00004173"/>
    </source>
</evidence>
<sequence length="365" mass="40118">MSDSESSSSSSGSDSSRAASPEPGTVPEVEKEPTTEPTTTDEGQEKSSTEESPSSKTEANENETETSPPEEEIDPVAEPLHVSWKSSATNNPESMAADFVVVHGIYGTWEEGGTRGGLGSGSSEWVYTYAQTRDPSRILRFEYEPLQLFCGQRSRQAIRNSAIKLLRALAARRRHEDAKRLIIFVAHDIGGLVVKDALIAANLHMDITSWRDIAEMSRIMVRCTASAVVFHGCPHRSVDHFDMEDRLSRFLFADYDPRIAIVRPSASAVSGFAAAAMEINGLFAESKILLRTRAVSVHHTESGLSHINKLIASKAFDFYSATIGIPMEKRIPESSDESTITDCLNDLLEGEINRTTSLETFWMVT</sequence>
<dbReference type="PANTHER" id="PTHR48182:SF2">
    <property type="entry name" value="PROTEIN SERAC1"/>
    <property type="match status" value="1"/>
</dbReference>
<reference evidence="9" key="1">
    <citation type="submission" date="2016-07" db="EMBL/GenBank/DDBJ databases">
        <title>Multiple horizontal gene transfer events from other fungi enriched the ability of initially mycotrophic Trichoderma (Ascomycota) to feed on dead plant biomass.</title>
        <authorList>
            <consortium name="DOE Joint Genome Institute"/>
            <person name="Atanasova L."/>
            <person name="Chenthamara K."/>
            <person name="Zhang J."/>
            <person name="Grujic M."/>
            <person name="Henrissat B."/>
            <person name="Kuo A."/>
            <person name="Aerts A."/>
            <person name="Salamov A."/>
            <person name="Lipzen A."/>
            <person name="Labutti K."/>
            <person name="Barry K."/>
            <person name="Miao Y."/>
            <person name="Rahimi M.J."/>
            <person name="Shen Q."/>
            <person name="Grigoriev I.V."/>
            <person name="Kubicek C.P."/>
            <person name="Druzhinina I.S."/>
        </authorList>
    </citation>
    <scope>NUCLEOTIDE SEQUENCE [LARGE SCALE GENOMIC DNA]</scope>
    <source>
        <strain evidence="9">TUCIM 6016</strain>
    </source>
</reference>
<feature type="region of interest" description="Disordered" evidence="7">
    <location>
        <begin position="1"/>
        <end position="75"/>
    </location>
</feature>
<proteinExistence type="predicted"/>
<dbReference type="GeneID" id="36597691"/>
<keyword evidence="9" id="KW-1185">Reference proteome</keyword>
<feature type="compositionally biased region" description="Acidic residues" evidence="7">
    <location>
        <begin position="60"/>
        <end position="75"/>
    </location>
</feature>
<dbReference type="InterPro" id="IPR052374">
    <property type="entry name" value="SERAC1"/>
</dbReference>
<keyword evidence="5" id="KW-0496">Mitochondrion</keyword>
<dbReference type="GO" id="GO:0005739">
    <property type="term" value="C:mitochondrion"/>
    <property type="evidence" value="ECO:0007669"/>
    <property type="project" value="UniProtKB-SubCell"/>
</dbReference>